<sequence>MDPAENAFKLFKEHELLIVCLENSTASAKSMKRHLKTAHDLRIRLKKLANSLPKKEKSKLAKDLYDCIDMLDEAVKEHTTSAQNAVCRNGVHSATWFMFLAVIFPFRCAYNATRSLWNKSKELLICMDQVSGMVKQSQ</sequence>
<protein>
    <submittedName>
        <fullName evidence="3">Uncharacterized protein</fullName>
    </submittedName>
</protein>
<keyword evidence="2" id="KW-1185">Reference proteome</keyword>
<dbReference type="WBParaSite" id="jg11368">
    <property type="protein sequence ID" value="jg11368"/>
    <property type="gene ID" value="jg11368"/>
</dbReference>
<proteinExistence type="predicted"/>
<evidence type="ECO:0000313" key="3">
    <source>
        <dbReference type="WBParaSite" id="jg11368"/>
    </source>
</evidence>
<keyword evidence="1" id="KW-0793">Thylakoid</keyword>
<reference evidence="3" key="1">
    <citation type="submission" date="2022-11" db="UniProtKB">
        <authorList>
            <consortium name="WormBaseParasite"/>
        </authorList>
    </citation>
    <scope>IDENTIFICATION</scope>
</reference>
<dbReference type="AlphaFoldDB" id="A0A915CQ11"/>
<organism evidence="2 3">
    <name type="scientific">Ditylenchus dipsaci</name>
    <dbReference type="NCBI Taxonomy" id="166011"/>
    <lineage>
        <taxon>Eukaryota</taxon>
        <taxon>Metazoa</taxon>
        <taxon>Ecdysozoa</taxon>
        <taxon>Nematoda</taxon>
        <taxon>Chromadorea</taxon>
        <taxon>Rhabditida</taxon>
        <taxon>Tylenchina</taxon>
        <taxon>Tylenchomorpha</taxon>
        <taxon>Sphaerularioidea</taxon>
        <taxon>Anguinidae</taxon>
        <taxon>Anguininae</taxon>
        <taxon>Ditylenchus</taxon>
    </lineage>
</organism>
<dbReference type="InterPro" id="IPR023222">
    <property type="entry name" value="PsbQ-like_dom_sf"/>
</dbReference>
<evidence type="ECO:0000313" key="2">
    <source>
        <dbReference type="Proteomes" id="UP000887574"/>
    </source>
</evidence>
<dbReference type="SUPFAM" id="SSF101112">
    <property type="entry name" value="Oxygen-evolving enhancer protein 3"/>
    <property type="match status" value="1"/>
</dbReference>
<name>A0A915CQ11_9BILA</name>
<dbReference type="Proteomes" id="UP000887574">
    <property type="component" value="Unplaced"/>
</dbReference>
<evidence type="ECO:0000256" key="1">
    <source>
        <dbReference type="ARBA" id="ARBA00023078"/>
    </source>
</evidence>
<accession>A0A915CQ11</accession>